<dbReference type="PANTHER" id="PTHR15204:SF0">
    <property type="entry name" value="LARGE PROLINE-RICH PROTEIN BAG6"/>
    <property type="match status" value="1"/>
</dbReference>
<dbReference type="InterPro" id="IPR029071">
    <property type="entry name" value="Ubiquitin-like_domsf"/>
</dbReference>
<proteinExistence type="predicted"/>
<dbReference type="InterPro" id="IPR000626">
    <property type="entry name" value="Ubiquitin-like_dom"/>
</dbReference>
<comment type="caution">
    <text evidence="3">The sequence shown here is derived from an EMBL/GenBank/DDBJ whole genome shotgun (WGS) entry which is preliminary data.</text>
</comment>
<evidence type="ECO:0000313" key="3">
    <source>
        <dbReference type="EMBL" id="KAK9712937.1"/>
    </source>
</evidence>
<dbReference type="Pfam" id="PF00240">
    <property type="entry name" value="ubiquitin"/>
    <property type="match status" value="1"/>
</dbReference>
<dbReference type="Gene3D" id="3.10.20.90">
    <property type="entry name" value="Phosphatidylinositol 3-kinase Catalytic Subunit, Chain A, domain 1"/>
    <property type="match status" value="1"/>
</dbReference>
<dbReference type="PANTHER" id="PTHR15204">
    <property type="entry name" value="LARGE PROLINE-RICH PROTEIN BAG6"/>
    <property type="match status" value="1"/>
</dbReference>
<organism evidence="3 4">
    <name type="scientific">Basidiobolus ranarum</name>
    <dbReference type="NCBI Taxonomy" id="34480"/>
    <lineage>
        <taxon>Eukaryota</taxon>
        <taxon>Fungi</taxon>
        <taxon>Fungi incertae sedis</taxon>
        <taxon>Zoopagomycota</taxon>
        <taxon>Entomophthoromycotina</taxon>
        <taxon>Basidiobolomycetes</taxon>
        <taxon>Basidiobolales</taxon>
        <taxon>Basidiobolaceae</taxon>
        <taxon>Basidiobolus</taxon>
    </lineage>
</organism>
<dbReference type="SMART" id="SM00213">
    <property type="entry name" value="UBQ"/>
    <property type="match status" value="1"/>
</dbReference>
<protein>
    <recommendedName>
        <fullName evidence="2">Ubiquitin-like domain-containing protein</fullName>
    </recommendedName>
</protein>
<feature type="region of interest" description="Disordered" evidence="1">
    <location>
        <begin position="1"/>
        <end position="30"/>
    </location>
</feature>
<evidence type="ECO:0000256" key="1">
    <source>
        <dbReference type="SAM" id="MobiDB-lite"/>
    </source>
</evidence>
<name>A0ABR2W120_9FUNG</name>
<keyword evidence="4" id="KW-1185">Reference proteome</keyword>
<evidence type="ECO:0000259" key="2">
    <source>
        <dbReference type="PROSITE" id="PS50053"/>
    </source>
</evidence>
<feature type="compositionally biased region" description="Polar residues" evidence="1">
    <location>
        <begin position="771"/>
        <end position="784"/>
    </location>
</feature>
<dbReference type="PROSITE" id="PS50053">
    <property type="entry name" value="UBIQUITIN_2"/>
    <property type="match status" value="1"/>
</dbReference>
<dbReference type="CDD" id="cd17039">
    <property type="entry name" value="Ubl_ubiquitin_like"/>
    <property type="match status" value="1"/>
</dbReference>
<gene>
    <name evidence="3" type="ORF">K7432_006801</name>
</gene>
<sequence length="793" mass="89000">MSHSKHSTISEGERSTHTSQSNESRNYDDQLNITVRTVDSDSYSCTIAHSETVLELKERLENVAGVTRERQRLIFRGRVMKDEKTLRECGLQTGNVIHLVIRPLGAIRANNNTLELSRLSSTRHTSILPPSGFMVSTFSLESEGAPISDTFSSLFRGSRSIQRRSLPTNYIHTPNAMYPSHHEDGQLNNMPTETRSIPLNSQPVRHSMPNNNTLLNRASTHLRRIQNLWSLAPEYEIEGNDMIRTGRIIWELSNTLEHLIGIVRPLARTLINENTVLDLQERVQIQEETSTVAREMYRLTQLENTLTTILHRTIIAPTLADGVENSATSTSPHITRALSSGIIASPNLSPANAASQRSQSIYTSFSPPGMPLSMYPDIPFQFEAGLRSTFPISLATTRAIRQLRENNQGGPTNHITRMQVSQQQPFNLESSNTQVSNPLASVLSSLFRGASTNTISAPLTTTLPSESTEDSNSFVARPTIPFVSIIPSSGIGPSLRSRDTINTEISTNPYRSFTRSIPNSRVSSSDTTHPYNLGVFGTSICNYLTLLEESESRINVSVAEILRLEPNCIRDGQDFVYHFFRSIYVHEAREIIEGNSTSLKQIHSRLSGFFQSTISCNNQRANIIDLADSISDYLINQLGLKKALPIEVVVVESLQNWLKHYLTKQVEELLQFLFDVKHKRQTNNCSPTTPTDFIPNWVRNVVQEVRNNFFTTYGHEHTREIVHLVVKHHLPSLTSLLALSASRFSNELEYALLSSEITPTSETLRYRWDNEQQQSTGESSGASSNKRRKLSDS</sequence>
<evidence type="ECO:0000313" key="4">
    <source>
        <dbReference type="Proteomes" id="UP001479436"/>
    </source>
</evidence>
<feature type="compositionally biased region" description="Polar residues" evidence="1">
    <location>
        <begin position="17"/>
        <end position="30"/>
    </location>
</feature>
<dbReference type="SUPFAM" id="SSF54236">
    <property type="entry name" value="Ubiquitin-like"/>
    <property type="match status" value="1"/>
</dbReference>
<accession>A0ABR2W120</accession>
<dbReference type="Proteomes" id="UP001479436">
    <property type="component" value="Unassembled WGS sequence"/>
</dbReference>
<dbReference type="EMBL" id="JASJQH010007189">
    <property type="protein sequence ID" value="KAK9712937.1"/>
    <property type="molecule type" value="Genomic_DNA"/>
</dbReference>
<feature type="region of interest" description="Disordered" evidence="1">
    <location>
        <begin position="765"/>
        <end position="793"/>
    </location>
</feature>
<feature type="domain" description="Ubiquitin-like" evidence="2">
    <location>
        <begin position="31"/>
        <end position="106"/>
    </location>
</feature>
<reference evidence="3 4" key="1">
    <citation type="submission" date="2023-04" db="EMBL/GenBank/DDBJ databases">
        <title>Genome of Basidiobolus ranarum AG-B5.</title>
        <authorList>
            <person name="Stajich J.E."/>
            <person name="Carter-House D."/>
            <person name="Gryganskyi A."/>
        </authorList>
    </citation>
    <scope>NUCLEOTIDE SEQUENCE [LARGE SCALE GENOMIC DNA]</scope>
    <source>
        <strain evidence="3 4">AG-B5</strain>
    </source>
</reference>